<dbReference type="InterPro" id="IPR011009">
    <property type="entry name" value="Kinase-like_dom_sf"/>
</dbReference>
<dbReference type="SUPFAM" id="SSF56112">
    <property type="entry name" value="Protein kinase-like (PK-like)"/>
    <property type="match status" value="1"/>
</dbReference>
<dbReference type="Pfam" id="PF01636">
    <property type="entry name" value="APH"/>
    <property type="match status" value="1"/>
</dbReference>
<accession>A0ABS4ZP29</accession>
<proteinExistence type="predicted"/>
<comment type="caution">
    <text evidence="2">The sequence shown here is derived from an EMBL/GenBank/DDBJ whole genome shotgun (WGS) entry which is preliminary data.</text>
</comment>
<dbReference type="Gene3D" id="3.90.1200.10">
    <property type="match status" value="1"/>
</dbReference>
<sequence>MPTSPDLTGRTRRAAAAALDAGRALGLPATGTTVLHDAFSVVVRLEPTPVVARVQVVLPPGMTPHAQAERQQRELDAVAWLEGRGVPVVAPAPLLPRSPVRRGGFGMTFWELADVAADHEPYSAVPMVHTATLHAALAEHPDELPFLTPFNRSLGGLIDELDDASLLLPSDIGRVRDEYAVLRSVLADRAAFAARFPDMSVQTIHGDGPALNVIRTTDGVRFSDFEDVTCGPVEWDLALAGSAAVAEYDDAARELGLRTTNPEVQSLVDAAARLMMVSCALLIPQLPVLAEGLLPMIEAWRESPSLT</sequence>
<dbReference type="RefSeq" id="WP_209914590.1">
    <property type="nucleotide sequence ID" value="NZ_JAGIOP010000001.1"/>
</dbReference>
<organism evidence="2 3">
    <name type="scientific">Mycolicibacterium lutetiense</name>
    <dbReference type="NCBI Taxonomy" id="1641992"/>
    <lineage>
        <taxon>Bacteria</taxon>
        <taxon>Bacillati</taxon>
        <taxon>Actinomycetota</taxon>
        <taxon>Actinomycetes</taxon>
        <taxon>Mycobacteriales</taxon>
        <taxon>Mycobacteriaceae</taxon>
        <taxon>Mycolicibacterium</taxon>
    </lineage>
</organism>
<dbReference type="EMBL" id="JAGIOP010000001">
    <property type="protein sequence ID" value="MBP2451259.1"/>
    <property type="molecule type" value="Genomic_DNA"/>
</dbReference>
<name>A0ABS4ZP29_9MYCO</name>
<evidence type="ECO:0000313" key="2">
    <source>
        <dbReference type="EMBL" id="MBP2451259.1"/>
    </source>
</evidence>
<protein>
    <recommendedName>
        <fullName evidence="1">Aminoglycoside phosphotransferase domain-containing protein</fullName>
    </recommendedName>
</protein>
<gene>
    <name evidence="2" type="ORF">JOF57_001144</name>
</gene>
<dbReference type="Proteomes" id="UP000694460">
    <property type="component" value="Unassembled WGS sequence"/>
</dbReference>
<keyword evidence="3" id="KW-1185">Reference proteome</keyword>
<evidence type="ECO:0000313" key="3">
    <source>
        <dbReference type="Proteomes" id="UP000694460"/>
    </source>
</evidence>
<evidence type="ECO:0000259" key="1">
    <source>
        <dbReference type="Pfam" id="PF01636"/>
    </source>
</evidence>
<dbReference type="InterPro" id="IPR002575">
    <property type="entry name" value="Aminoglycoside_PTrfase"/>
</dbReference>
<feature type="domain" description="Aminoglycoside phosphotransferase" evidence="1">
    <location>
        <begin position="64"/>
        <end position="256"/>
    </location>
</feature>
<reference evidence="2 3" key="1">
    <citation type="submission" date="2021-03" db="EMBL/GenBank/DDBJ databases">
        <title>Sequencing the genomes of 1000 actinobacteria strains.</title>
        <authorList>
            <person name="Klenk H.-P."/>
        </authorList>
    </citation>
    <scope>NUCLEOTIDE SEQUENCE [LARGE SCALE GENOMIC DNA]</scope>
    <source>
        <strain evidence="2 3">DSM 46713</strain>
    </source>
</reference>